<feature type="region of interest" description="Disordered" evidence="1">
    <location>
        <begin position="56"/>
        <end position="84"/>
    </location>
</feature>
<evidence type="ECO:0000313" key="5">
    <source>
        <dbReference type="Proteomes" id="UP000318053"/>
    </source>
</evidence>
<proteinExistence type="predicted"/>
<dbReference type="Pfam" id="PF14237">
    <property type="entry name" value="GYF_2"/>
    <property type="match status" value="1"/>
</dbReference>
<dbReference type="InterPro" id="IPR025640">
    <property type="entry name" value="GYF_2"/>
</dbReference>
<name>A0A5C5XUH3_9BACT</name>
<feature type="domain" description="GYF" evidence="3">
    <location>
        <begin position="94"/>
        <end position="140"/>
    </location>
</feature>
<protein>
    <recommendedName>
        <fullName evidence="3">GYF domain-containing protein</fullName>
    </recommendedName>
</protein>
<accession>A0A5C5XUH3</accession>
<dbReference type="EMBL" id="SJPK01000005">
    <property type="protein sequence ID" value="TWT66368.1"/>
    <property type="molecule type" value="Genomic_DNA"/>
</dbReference>
<evidence type="ECO:0000256" key="1">
    <source>
        <dbReference type="SAM" id="MobiDB-lite"/>
    </source>
</evidence>
<keyword evidence="5" id="KW-1185">Reference proteome</keyword>
<evidence type="ECO:0000256" key="2">
    <source>
        <dbReference type="SAM" id="Phobius"/>
    </source>
</evidence>
<keyword evidence="2" id="KW-1133">Transmembrane helix</keyword>
<keyword evidence="2" id="KW-0812">Transmembrane</keyword>
<sequence>MSDDRIYIRFKGKTLGPLSSEKVRGLIRRGQITRMHELSSDALTWQRAEEFGDFFRSASSPTHAPPASAPTATQTLAESSSPIAGQDADDGVEWYAHFNGDNQGPMNPQTLLTWVNSGDVRRDTLVWRAGLDDWRPAVEVLPEHFSATPNESAAEMGYSSSSIVGADQAAGQLSAEICERFTNHRVWVMILSVLGLVLSGLAVLYFITSMIVGAEAKWMPFGGSRSVVYGLTGLLFCGLSIAGEVYLLSYASSLKLLARHRDRLHLRLAANRLQSFWRYCAIVLVAIVILLVGAAVLLMVMAAAAANAVT</sequence>
<feature type="transmembrane region" description="Helical" evidence="2">
    <location>
        <begin position="186"/>
        <end position="207"/>
    </location>
</feature>
<dbReference type="Proteomes" id="UP000318053">
    <property type="component" value="Unassembled WGS sequence"/>
</dbReference>
<reference evidence="4 5" key="1">
    <citation type="submission" date="2019-02" db="EMBL/GenBank/DDBJ databases">
        <title>Deep-cultivation of Planctomycetes and their phenomic and genomic characterization uncovers novel biology.</title>
        <authorList>
            <person name="Wiegand S."/>
            <person name="Jogler M."/>
            <person name="Boedeker C."/>
            <person name="Pinto D."/>
            <person name="Vollmers J."/>
            <person name="Rivas-Marin E."/>
            <person name="Kohn T."/>
            <person name="Peeters S.H."/>
            <person name="Heuer A."/>
            <person name="Rast P."/>
            <person name="Oberbeckmann S."/>
            <person name="Bunk B."/>
            <person name="Jeske O."/>
            <person name="Meyerdierks A."/>
            <person name="Storesund J.E."/>
            <person name="Kallscheuer N."/>
            <person name="Luecker S."/>
            <person name="Lage O.M."/>
            <person name="Pohl T."/>
            <person name="Merkel B.J."/>
            <person name="Hornburger P."/>
            <person name="Mueller R.-W."/>
            <person name="Bruemmer F."/>
            <person name="Labrenz M."/>
            <person name="Spormann A.M."/>
            <person name="Op Den Camp H."/>
            <person name="Overmann J."/>
            <person name="Amann R."/>
            <person name="Jetten M.S.M."/>
            <person name="Mascher T."/>
            <person name="Medema M.H."/>
            <person name="Devos D.P."/>
            <person name="Kaster A.-K."/>
            <person name="Ovreas L."/>
            <person name="Rohde M."/>
            <person name="Galperin M.Y."/>
            <person name="Jogler C."/>
        </authorList>
    </citation>
    <scope>NUCLEOTIDE SEQUENCE [LARGE SCALE GENOMIC DNA]</scope>
    <source>
        <strain evidence="4 5">CA85</strain>
    </source>
</reference>
<feature type="transmembrane region" description="Helical" evidence="2">
    <location>
        <begin position="227"/>
        <end position="258"/>
    </location>
</feature>
<evidence type="ECO:0000313" key="4">
    <source>
        <dbReference type="EMBL" id="TWT66368.1"/>
    </source>
</evidence>
<keyword evidence="2" id="KW-0472">Membrane</keyword>
<dbReference type="AlphaFoldDB" id="A0A5C5XUH3"/>
<evidence type="ECO:0000259" key="3">
    <source>
        <dbReference type="Pfam" id="PF14237"/>
    </source>
</evidence>
<dbReference type="OrthoDB" id="292841at2"/>
<dbReference type="RefSeq" id="WP_146391496.1">
    <property type="nucleotide sequence ID" value="NZ_SJPK01000005.1"/>
</dbReference>
<comment type="caution">
    <text evidence="4">The sequence shown here is derived from an EMBL/GenBank/DDBJ whole genome shotgun (WGS) entry which is preliminary data.</text>
</comment>
<gene>
    <name evidence="4" type="ORF">CA85_24620</name>
</gene>
<feature type="transmembrane region" description="Helical" evidence="2">
    <location>
        <begin position="279"/>
        <end position="306"/>
    </location>
</feature>
<organism evidence="4 5">
    <name type="scientific">Allorhodopirellula solitaria</name>
    <dbReference type="NCBI Taxonomy" id="2527987"/>
    <lineage>
        <taxon>Bacteria</taxon>
        <taxon>Pseudomonadati</taxon>
        <taxon>Planctomycetota</taxon>
        <taxon>Planctomycetia</taxon>
        <taxon>Pirellulales</taxon>
        <taxon>Pirellulaceae</taxon>
        <taxon>Allorhodopirellula</taxon>
    </lineage>
</organism>